<keyword evidence="6" id="KW-1185">Reference proteome</keyword>
<feature type="region of interest" description="Disordered" evidence="3">
    <location>
        <begin position="146"/>
        <end position="178"/>
    </location>
</feature>
<evidence type="ECO:0000313" key="6">
    <source>
        <dbReference type="Proteomes" id="UP001382904"/>
    </source>
</evidence>
<feature type="region of interest" description="Disordered" evidence="3">
    <location>
        <begin position="1"/>
        <end position="63"/>
    </location>
</feature>
<accession>A0ABU8U8X5</accession>
<keyword evidence="2" id="KW-0326">Glycosidase</keyword>
<dbReference type="EMBL" id="JBBKAM010000002">
    <property type="protein sequence ID" value="MEJ8644342.1"/>
    <property type="molecule type" value="Genomic_DNA"/>
</dbReference>
<dbReference type="InterPro" id="IPR029018">
    <property type="entry name" value="Hex-like_dom2"/>
</dbReference>
<dbReference type="SUPFAM" id="SSF55545">
    <property type="entry name" value="beta-N-acetylhexosaminidase-like domain"/>
    <property type="match status" value="1"/>
</dbReference>
<evidence type="ECO:0000256" key="1">
    <source>
        <dbReference type="ARBA" id="ARBA00022801"/>
    </source>
</evidence>
<organism evidence="5 6">
    <name type="scientific">Streptomyces caledonius</name>
    <dbReference type="NCBI Taxonomy" id="3134107"/>
    <lineage>
        <taxon>Bacteria</taxon>
        <taxon>Bacillati</taxon>
        <taxon>Actinomycetota</taxon>
        <taxon>Actinomycetes</taxon>
        <taxon>Kitasatosporales</taxon>
        <taxon>Streptomycetaceae</taxon>
        <taxon>Streptomyces</taxon>
    </lineage>
</organism>
<comment type="caution">
    <text evidence="5">The sequence shown here is derived from an EMBL/GenBank/DDBJ whole genome shotgun (WGS) entry which is preliminary data.</text>
</comment>
<feature type="compositionally biased region" description="Basic and acidic residues" evidence="3">
    <location>
        <begin position="1"/>
        <end position="11"/>
    </location>
</feature>
<protein>
    <submittedName>
        <fullName evidence="5">Glycoside hydrolase family 20 zincin-like fold domain-containing protein</fullName>
    </submittedName>
</protein>
<evidence type="ECO:0000256" key="2">
    <source>
        <dbReference type="ARBA" id="ARBA00023295"/>
    </source>
</evidence>
<reference evidence="5 6" key="1">
    <citation type="submission" date="2024-03" db="EMBL/GenBank/DDBJ databases">
        <title>Novel Streptomyces species of biotechnological and ecological value are a feature of Machair soil.</title>
        <authorList>
            <person name="Prole J.R."/>
            <person name="Goodfellow M."/>
            <person name="Allenby N."/>
            <person name="Ward A.C."/>
        </authorList>
    </citation>
    <scope>NUCLEOTIDE SEQUENCE [LARGE SCALE GENOMIC DNA]</scope>
    <source>
        <strain evidence="5 6">MS1.HAVA.3</strain>
    </source>
</reference>
<gene>
    <name evidence="5" type="ORF">WKI68_29515</name>
</gene>
<dbReference type="Proteomes" id="UP001382904">
    <property type="component" value="Unassembled WGS sequence"/>
</dbReference>
<dbReference type="InterPro" id="IPR015882">
    <property type="entry name" value="HEX_bac_N"/>
</dbReference>
<keyword evidence="1" id="KW-0378">Hydrolase</keyword>
<feature type="compositionally biased region" description="Polar residues" evidence="3">
    <location>
        <begin position="151"/>
        <end position="167"/>
    </location>
</feature>
<dbReference type="Gene3D" id="3.30.379.10">
    <property type="entry name" value="Chitobiase/beta-hexosaminidase domain 2-like"/>
    <property type="match status" value="1"/>
</dbReference>
<feature type="domain" description="Beta-hexosaminidase bacterial type N-terminal" evidence="4">
    <location>
        <begin position="67"/>
        <end position="135"/>
    </location>
</feature>
<evidence type="ECO:0000259" key="4">
    <source>
        <dbReference type="Pfam" id="PF02838"/>
    </source>
</evidence>
<feature type="compositionally biased region" description="Low complexity" evidence="3">
    <location>
        <begin position="44"/>
        <end position="63"/>
    </location>
</feature>
<name>A0ABU8U8X5_9ACTN</name>
<proteinExistence type="predicted"/>
<sequence>MAPAAGDDRRSGARGAAGHGGRAARSGRRRPVRRPGGARGPAQGGRADPARASPRAPLPERGTLVRLQDAGAQEALLALGATAATDLPNGGYRLAVGRPGGRDTVALAGVGEEGLFHAAQTLRQLLAAGRGKVPGSWCGTGRPLRCAGSPRASTDSRGPGNNASPRWTSWAAPSRTGC</sequence>
<evidence type="ECO:0000313" key="5">
    <source>
        <dbReference type="EMBL" id="MEJ8644342.1"/>
    </source>
</evidence>
<evidence type="ECO:0000256" key="3">
    <source>
        <dbReference type="SAM" id="MobiDB-lite"/>
    </source>
</evidence>
<dbReference type="Pfam" id="PF02838">
    <property type="entry name" value="Glyco_hydro_20b"/>
    <property type="match status" value="1"/>
</dbReference>